<dbReference type="AlphaFoldDB" id="A0A6L9L8U9"/>
<dbReference type="PROSITE" id="PS50943">
    <property type="entry name" value="HTH_CROC1"/>
    <property type="match status" value="1"/>
</dbReference>
<comment type="caution">
    <text evidence="4">The sequence shown here is derived from an EMBL/GenBank/DDBJ whole genome shotgun (WGS) entry which is preliminary data.</text>
</comment>
<reference evidence="4 5" key="1">
    <citation type="submission" date="2020-02" db="EMBL/GenBank/DDBJ databases">
        <title>Draft genome sequence of two Spirosoma agri KCTC 52727 and Spirosoma terrae KCTC 52035.</title>
        <authorList>
            <person name="Rojas J."/>
            <person name="Ambika Manirajan B."/>
            <person name="Suarez C."/>
            <person name="Ratering S."/>
            <person name="Schnell S."/>
        </authorList>
    </citation>
    <scope>NUCLEOTIDE SEQUENCE [LARGE SCALE GENOMIC DNA]</scope>
    <source>
        <strain evidence="4 5">KCTC 52035</strain>
    </source>
</reference>
<evidence type="ECO:0000256" key="1">
    <source>
        <dbReference type="ARBA" id="ARBA00023125"/>
    </source>
</evidence>
<dbReference type="CDD" id="cd00093">
    <property type="entry name" value="HTH_XRE"/>
    <property type="match status" value="1"/>
</dbReference>
<dbReference type="Gene3D" id="1.10.260.40">
    <property type="entry name" value="lambda repressor-like DNA-binding domains"/>
    <property type="match status" value="1"/>
</dbReference>
<dbReference type="SMART" id="SM00530">
    <property type="entry name" value="HTH_XRE"/>
    <property type="match status" value="1"/>
</dbReference>
<dbReference type="InterPro" id="IPR001387">
    <property type="entry name" value="Cro/C1-type_HTH"/>
</dbReference>
<evidence type="ECO:0000313" key="4">
    <source>
        <dbReference type="EMBL" id="NDU96994.1"/>
    </source>
</evidence>
<keyword evidence="2" id="KW-0175">Coiled coil</keyword>
<keyword evidence="1" id="KW-0238">DNA-binding</keyword>
<protein>
    <submittedName>
        <fullName evidence="4">Helix-turn-helix transcriptional regulator</fullName>
    </submittedName>
</protein>
<dbReference type="InterPro" id="IPR010982">
    <property type="entry name" value="Lambda_DNA-bd_dom_sf"/>
</dbReference>
<accession>A0A6L9L8U9</accession>
<keyword evidence="5" id="KW-1185">Reference proteome</keyword>
<sequence length="116" mass="13398">MSIGRVIRKKRIQNLWSQRLLADLVDVSQSTISNWESEASFPDAEAIKKLAEIFAIPLYKLLNVSEEPHTPTESSLSTQHIAYEELISTQRELIQNLKTQITILREENERLKSQLH</sequence>
<evidence type="ECO:0000313" key="5">
    <source>
        <dbReference type="Proteomes" id="UP000474175"/>
    </source>
</evidence>
<dbReference type="EMBL" id="JAAFZH010000009">
    <property type="protein sequence ID" value="NDU96994.1"/>
    <property type="molecule type" value="Genomic_DNA"/>
</dbReference>
<dbReference type="PANTHER" id="PTHR46558">
    <property type="entry name" value="TRACRIPTIONAL REGULATORY PROTEIN-RELATED-RELATED"/>
    <property type="match status" value="1"/>
</dbReference>
<evidence type="ECO:0000259" key="3">
    <source>
        <dbReference type="PROSITE" id="PS50943"/>
    </source>
</evidence>
<feature type="coiled-coil region" evidence="2">
    <location>
        <begin position="87"/>
        <end position="114"/>
    </location>
</feature>
<gene>
    <name evidence="4" type="ORF">GK108_19065</name>
</gene>
<dbReference type="Proteomes" id="UP000474175">
    <property type="component" value="Unassembled WGS sequence"/>
</dbReference>
<dbReference type="GO" id="GO:0003677">
    <property type="term" value="F:DNA binding"/>
    <property type="evidence" value="ECO:0007669"/>
    <property type="project" value="UniProtKB-KW"/>
</dbReference>
<dbReference type="PANTHER" id="PTHR46558:SF11">
    <property type="entry name" value="HTH-TYPE TRANSCRIPTIONAL REGULATOR XRE"/>
    <property type="match status" value="1"/>
</dbReference>
<dbReference type="SUPFAM" id="SSF47413">
    <property type="entry name" value="lambda repressor-like DNA-binding domains"/>
    <property type="match status" value="1"/>
</dbReference>
<dbReference type="RefSeq" id="WP_163952007.1">
    <property type="nucleotide sequence ID" value="NZ_JAAFZH010000009.1"/>
</dbReference>
<feature type="domain" description="HTH cro/C1-type" evidence="3">
    <location>
        <begin position="7"/>
        <end position="61"/>
    </location>
</feature>
<dbReference type="Pfam" id="PF01381">
    <property type="entry name" value="HTH_3"/>
    <property type="match status" value="1"/>
</dbReference>
<proteinExistence type="predicted"/>
<name>A0A6L9L8U9_9BACT</name>
<evidence type="ECO:0000256" key="2">
    <source>
        <dbReference type="SAM" id="Coils"/>
    </source>
</evidence>
<organism evidence="4 5">
    <name type="scientific">Spirosoma terrae</name>
    <dbReference type="NCBI Taxonomy" id="1968276"/>
    <lineage>
        <taxon>Bacteria</taxon>
        <taxon>Pseudomonadati</taxon>
        <taxon>Bacteroidota</taxon>
        <taxon>Cytophagia</taxon>
        <taxon>Cytophagales</taxon>
        <taxon>Cytophagaceae</taxon>
        <taxon>Spirosoma</taxon>
    </lineage>
</organism>